<dbReference type="OrthoDB" id="9652at2157"/>
<evidence type="ECO:0000313" key="4">
    <source>
        <dbReference type="Proteomes" id="UP000321408"/>
    </source>
</evidence>
<keyword evidence="4" id="KW-1185">Reference proteome</keyword>
<proteinExistence type="predicted"/>
<dbReference type="PANTHER" id="PTHR44591">
    <property type="entry name" value="STRESS RESPONSE REGULATOR PROTEIN 1"/>
    <property type="match status" value="1"/>
</dbReference>
<evidence type="ECO:0000256" key="1">
    <source>
        <dbReference type="ARBA" id="ARBA00022553"/>
    </source>
</evidence>
<dbReference type="InterPro" id="IPR001789">
    <property type="entry name" value="Sig_transdc_resp-reg_receiver"/>
</dbReference>
<reference evidence="3 4" key="1">
    <citation type="journal article" date="2020" name="Nature">
        <title>Isolation of an archaeon at the prokaryote-eukaryote interface.</title>
        <authorList>
            <person name="Imachi H."/>
            <person name="Nobu M.K."/>
            <person name="Nakahara N."/>
            <person name="Morono Y."/>
            <person name="Ogawara M."/>
            <person name="Takaki Y."/>
            <person name="Takano Y."/>
            <person name="Uematsu K."/>
            <person name="Ikuta T."/>
            <person name="Ito M."/>
            <person name="Matsui Y."/>
            <person name="Miyazaki M."/>
            <person name="Murata K."/>
            <person name="Saito Y."/>
            <person name="Sakai S."/>
            <person name="Song C."/>
            <person name="Tasumi E."/>
            <person name="Yamanaka Y."/>
            <person name="Yamaguchi T."/>
            <person name="Kamagata Y."/>
            <person name="Tamaki H."/>
            <person name="Takai K."/>
        </authorList>
    </citation>
    <scope>NUCLEOTIDE SEQUENCE [LARGE SCALE GENOMIC DNA]</scope>
    <source>
        <strain evidence="3 4">MK-D1</strain>
    </source>
</reference>
<keyword evidence="1" id="KW-0597">Phosphoprotein</keyword>
<dbReference type="Proteomes" id="UP000321408">
    <property type="component" value="Chromosome"/>
</dbReference>
<dbReference type="EMBL" id="CP042905">
    <property type="protein sequence ID" value="QEE16618.1"/>
    <property type="molecule type" value="Genomic_DNA"/>
</dbReference>
<dbReference type="InterPro" id="IPR011006">
    <property type="entry name" value="CheY-like_superfamily"/>
</dbReference>
<sequence>MNLKKIIIVEDNKKNLELFKAVLGMIPNLEILTKENGIDGLELIKSEDPDIILLDIQLPGINGTEICEEIRKMDKFKSTPIIAVTSFAMKGDKERIVDSGFSDYISKPLNIIEFRKKIQRLLEIEITSITS</sequence>
<dbReference type="PROSITE" id="PS50110">
    <property type="entry name" value="RESPONSE_REGULATORY"/>
    <property type="match status" value="1"/>
</dbReference>
<reference evidence="3 4" key="2">
    <citation type="journal article" date="2024" name="Int. J. Syst. Evol. Microbiol.">
        <title>Promethearchaeum syntrophicum gen. nov., sp. nov., an anaerobic, obligately syntrophic archaeon, the first isolate of the lineage 'Asgard' archaea, and proposal of the new archaeal phylum Promethearchaeota phyl. nov. and kingdom Promethearchaeati regn. nov.</title>
        <authorList>
            <person name="Imachi H."/>
            <person name="Nobu M.K."/>
            <person name="Kato S."/>
            <person name="Takaki Y."/>
            <person name="Miyazaki M."/>
            <person name="Miyata M."/>
            <person name="Ogawara M."/>
            <person name="Saito Y."/>
            <person name="Sakai S."/>
            <person name="Tahara Y.O."/>
            <person name="Takano Y."/>
            <person name="Tasumi E."/>
            <person name="Uematsu K."/>
            <person name="Yoshimura T."/>
            <person name="Itoh T."/>
            <person name="Ohkuma M."/>
            <person name="Takai K."/>
        </authorList>
    </citation>
    <scope>NUCLEOTIDE SEQUENCE [LARGE SCALE GENOMIC DNA]</scope>
    <source>
        <strain evidence="3 4">MK-D1</strain>
    </source>
</reference>
<dbReference type="SMART" id="SM00448">
    <property type="entry name" value="REC"/>
    <property type="match status" value="1"/>
</dbReference>
<dbReference type="PANTHER" id="PTHR44591:SF3">
    <property type="entry name" value="RESPONSE REGULATORY DOMAIN-CONTAINING PROTEIN"/>
    <property type="match status" value="1"/>
</dbReference>
<dbReference type="Pfam" id="PF00072">
    <property type="entry name" value="Response_reg"/>
    <property type="match status" value="1"/>
</dbReference>
<dbReference type="KEGG" id="psyt:DSAG12_02448"/>
<organism evidence="3 4">
    <name type="scientific">Promethearchaeum syntrophicum</name>
    <dbReference type="NCBI Taxonomy" id="2594042"/>
    <lineage>
        <taxon>Archaea</taxon>
        <taxon>Promethearchaeati</taxon>
        <taxon>Promethearchaeota</taxon>
        <taxon>Promethearchaeia</taxon>
        <taxon>Promethearchaeales</taxon>
        <taxon>Promethearchaeaceae</taxon>
        <taxon>Promethearchaeum</taxon>
    </lineage>
</organism>
<dbReference type="GO" id="GO:0016301">
    <property type="term" value="F:kinase activity"/>
    <property type="evidence" value="ECO:0007669"/>
    <property type="project" value="UniProtKB-KW"/>
</dbReference>
<dbReference type="GO" id="GO:0000160">
    <property type="term" value="P:phosphorelay signal transduction system"/>
    <property type="evidence" value="ECO:0007669"/>
    <property type="project" value="InterPro"/>
</dbReference>
<name>A0A5B9DBQ6_9ARCH</name>
<evidence type="ECO:0000313" key="3">
    <source>
        <dbReference type="EMBL" id="QEE16618.1"/>
    </source>
</evidence>
<dbReference type="Gene3D" id="3.40.50.2300">
    <property type="match status" value="1"/>
</dbReference>
<dbReference type="InterPro" id="IPR050595">
    <property type="entry name" value="Bact_response_regulator"/>
</dbReference>
<protein>
    <submittedName>
        <fullName evidence="3">Response regulator</fullName>
    </submittedName>
</protein>
<dbReference type="RefSeq" id="WP_147663501.1">
    <property type="nucleotide sequence ID" value="NZ_CP042905.2"/>
</dbReference>
<dbReference type="AlphaFoldDB" id="A0A5B9DBQ6"/>
<accession>A0A5B9DBQ6</accession>
<feature type="domain" description="Response regulatory" evidence="2">
    <location>
        <begin position="5"/>
        <end position="122"/>
    </location>
</feature>
<dbReference type="GeneID" id="41330434"/>
<gene>
    <name evidence="3" type="ORF">DSAG12_02448</name>
</gene>
<dbReference type="SUPFAM" id="SSF52172">
    <property type="entry name" value="CheY-like"/>
    <property type="match status" value="1"/>
</dbReference>
<evidence type="ECO:0000259" key="2">
    <source>
        <dbReference type="PROSITE" id="PS50110"/>
    </source>
</evidence>